<dbReference type="EMBL" id="JBHUIY010000011">
    <property type="protein sequence ID" value="MFD2233589.1"/>
    <property type="molecule type" value="Genomic_DNA"/>
</dbReference>
<dbReference type="RefSeq" id="WP_377315398.1">
    <property type="nucleotide sequence ID" value="NZ_JBHUIY010000011.1"/>
</dbReference>
<proteinExistence type="predicted"/>
<dbReference type="Gene3D" id="3.60.60.10">
    <property type="entry name" value="Penicillin V Acylase, Chain A"/>
    <property type="match status" value="1"/>
</dbReference>
<evidence type="ECO:0000313" key="1">
    <source>
        <dbReference type="EMBL" id="MFD2233589.1"/>
    </source>
</evidence>
<dbReference type="Proteomes" id="UP001597296">
    <property type="component" value="Unassembled WGS sequence"/>
</dbReference>
<gene>
    <name evidence="1" type="ORF">ACFSNB_07205</name>
</gene>
<dbReference type="PANTHER" id="PTHR17985:SF8">
    <property type="entry name" value="TRANSPORT AND GOLGI ORGANIZATION PROTEIN 2 HOMOLOG"/>
    <property type="match status" value="1"/>
</dbReference>
<sequence length="248" mass="26707">MCTLVLLRRPGSPWPLLLAANRDEMSGRPWRGPGRWWDDRPELVAGLDLLAGGSWLGLNDFGVVAAVLNRQGSLGPDPRKRSRGELVLEALDHADAAEAARALSGLSAAAYRPFNLLVADNRDACWLSNDGRWISLRPVPTGLHMLTALDLDDPASPRVATHLGRFRAAQPPDPGRDEWGDWPALLAAGDGDTQAGREEAAMCFSRLDGFGTVSSALIALPAPGAEARPRWRFAPGPPDRTAFQEVAL</sequence>
<keyword evidence="2" id="KW-1185">Reference proteome</keyword>
<dbReference type="PANTHER" id="PTHR17985">
    <property type="entry name" value="SER/THR-RICH PROTEIN T10 IN DGCR REGION"/>
    <property type="match status" value="1"/>
</dbReference>
<name>A0ABW5C8E4_9PROT</name>
<comment type="caution">
    <text evidence="1">The sequence shown here is derived from an EMBL/GenBank/DDBJ whole genome shotgun (WGS) entry which is preliminary data.</text>
</comment>
<protein>
    <submittedName>
        <fullName evidence="1">NRDE family protein</fullName>
    </submittedName>
</protein>
<organism evidence="1 2">
    <name type="scientific">Phaeospirillum tilakii</name>
    <dbReference type="NCBI Taxonomy" id="741673"/>
    <lineage>
        <taxon>Bacteria</taxon>
        <taxon>Pseudomonadati</taxon>
        <taxon>Pseudomonadota</taxon>
        <taxon>Alphaproteobacteria</taxon>
        <taxon>Rhodospirillales</taxon>
        <taxon>Rhodospirillaceae</taxon>
        <taxon>Phaeospirillum</taxon>
    </lineage>
</organism>
<accession>A0ABW5C8E4</accession>
<dbReference type="Pfam" id="PF05742">
    <property type="entry name" value="TANGO2"/>
    <property type="match status" value="1"/>
</dbReference>
<reference evidence="2" key="1">
    <citation type="journal article" date="2019" name="Int. J. Syst. Evol. Microbiol.">
        <title>The Global Catalogue of Microorganisms (GCM) 10K type strain sequencing project: providing services to taxonomists for standard genome sequencing and annotation.</title>
        <authorList>
            <consortium name="The Broad Institute Genomics Platform"/>
            <consortium name="The Broad Institute Genome Sequencing Center for Infectious Disease"/>
            <person name="Wu L."/>
            <person name="Ma J."/>
        </authorList>
    </citation>
    <scope>NUCLEOTIDE SEQUENCE [LARGE SCALE GENOMIC DNA]</scope>
    <source>
        <strain evidence="2">KCTC 15012</strain>
    </source>
</reference>
<evidence type="ECO:0000313" key="2">
    <source>
        <dbReference type="Proteomes" id="UP001597296"/>
    </source>
</evidence>
<dbReference type="InterPro" id="IPR008551">
    <property type="entry name" value="TANGO2"/>
</dbReference>